<comment type="subcellular location">
    <subcellularLocation>
        <location evidence="2">Cell membrane</location>
    </subcellularLocation>
    <subcellularLocation>
        <location evidence="3">Membrane raft</location>
        <topology evidence="3">Multi-pass membrane protein</topology>
    </subcellularLocation>
</comment>
<sequence length="450" mass="48531">MLWRSLGGFAVIMMAAVVAVSWWSVRQTLERTADVVESLLGLYADPTGEPTTVAPAMLVDQLAGVGARFFITRRMTDGNAQRRAYFLTPQMPAREIAGISPNADNEEIAGALRAGLAGRQLNFAILHRARGSFDIFVALDRTPYLFAVGGLLVATVVLLPISVLVARRATRQLVQDSLAPVEQLRAEIAAITPAALQERVTTPTGWRETTEIADTVNGLIDQVDQAHRALAAFTADASHELRTPLTFVRAQAQWLLDRPRSAQDMREAVALMSDEAERMHRLVEQLLLLARGDNNDLETPESHVDVAAIVHEVAEVTTGLVAQRPIAVVTDIKEPLQVRGDAGQLRQILLNLASNAARYTDAGTIALRGRQVSTGIELDVADTGIGIAPAHVPRLFERFFRAESSRSRASGGAGLGLAIVRMLVDHHGGEITVSSEAGQGSCFTVRIPTA</sequence>
<keyword evidence="5" id="KW-1003">Cell membrane</keyword>
<organism evidence="16 17">
    <name type="scientific">Gemmatimonas phototrophica</name>
    <dbReference type="NCBI Taxonomy" id="1379270"/>
    <lineage>
        <taxon>Bacteria</taxon>
        <taxon>Pseudomonadati</taxon>
        <taxon>Gemmatimonadota</taxon>
        <taxon>Gemmatimonadia</taxon>
        <taxon>Gemmatimonadales</taxon>
        <taxon>Gemmatimonadaceae</taxon>
        <taxon>Gemmatimonas</taxon>
    </lineage>
</organism>
<dbReference type="EC" id="2.7.13.3" evidence="4"/>
<dbReference type="InterPro" id="IPR003661">
    <property type="entry name" value="HisK_dim/P_dom"/>
</dbReference>
<dbReference type="PANTHER" id="PTHR43711:SF28">
    <property type="entry name" value="SENSOR HISTIDINE KINASE YXDK"/>
    <property type="match status" value="1"/>
</dbReference>
<dbReference type="PROSITE" id="PS50885">
    <property type="entry name" value="HAMP"/>
    <property type="match status" value="1"/>
</dbReference>
<feature type="transmembrane region" description="Helical" evidence="13">
    <location>
        <begin position="144"/>
        <end position="166"/>
    </location>
</feature>
<dbReference type="InterPro" id="IPR004358">
    <property type="entry name" value="Sig_transdc_His_kin-like_C"/>
</dbReference>
<dbReference type="Proteomes" id="UP000076404">
    <property type="component" value="Chromosome"/>
</dbReference>
<dbReference type="FunFam" id="3.30.565.10:FF:000023">
    <property type="entry name" value="PAS domain-containing sensor histidine kinase"/>
    <property type="match status" value="1"/>
</dbReference>
<evidence type="ECO:0000256" key="12">
    <source>
        <dbReference type="ARBA" id="ARBA00023136"/>
    </source>
</evidence>
<dbReference type="InterPro" id="IPR050736">
    <property type="entry name" value="Sensor_HK_Regulatory"/>
</dbReference>
<evidence type="ECO:0000256" key="1">
    <source>
        <dbReference type="ARBA" id="ARBA00000085"/>
    </source>
</evidence>
<dbReference type="Gene3D" id="1.10.287.130">
    <property type="match status" value="1"/>
</dbReference>
<keyword evidence="12 13" id="KW-0472">Membrane</keyword>
<evidence type="ECO:0000256" key="5">
    <source>
        <dbReference type="ARBA" id="ARBA00022475"/>
    </source>
</evidence>
<evidence type="ECO:0000256" key="9">
    <source>
        <dbReference type="ARBA" id="ARBA00022777"/>
    </source>
</evidence>
<evidence type="ECO:0000256" key="6">
    <source>
        <dbReference type="ARBA" id="ARBA00022553"/>
    </source>
</evidence>
<dbReference type="SMART" id="SM00388">
    <property type="entry name" value="HisKA"/>
    <property type="match status" value="1"/>
</dbReference>
<evidence type="ECO:0000256" key="10">
    <source>
        <dbReference type="ARBA" id="ARBA00022840"/>
    </source>
</evidence>
<evidence type="ECO:0000256" key="4">
    <source>
        <dbReference type="ARBA" id="ARBA00012438"/>
    </source>
</evidence>
<name>A0A143BNR1_9BACT</name>
<dbReference type="SMART" id="SM00387">
    <property type="entry name" value="HATPase_c"/>
    <property type="match status" value="1"/>
</dbReference>
<dbReference type="InterPro" id="IPR005467">
    <property type="entry name" value="His_kinase_dom"/>
</dbReference>
<dbReference type="eggNOG" id="COG2205">
    <property type="taxonomic scope" value="Bacteria"/>
</dbReference>
<evidence type="ECO:0000256" key="3">
    <source>
        <dbReference type="ARBA" id="ARBA00004314"/>
    </source>
</evidence>
<evidence type="ECO:0000313" key="16">
    <source>
        <dbReference type="EMBL" id="AMW06273.1"/>
    </source>
</evidence>
<dbReference type="AlphaFoldDB" id="A0A143BNR1"/>
<evidence type="ECO:0000313" key="17">
    <source>
        <dbReference type="Proteomes" id="UP000076404"/>
    </source>
</evidence>
<dbReference type="CDD" id="cd16922">
    <property type="entry name" value="HATPase_EvgS-ArcB-TorS-like"/>
    <property type="match status" value="1"/>
</dbReference>
<feature type="transmembrane region" description="Helical" evidence="13">
    <location>
        <begin position="6"/>
        <end position="25"/>
    </location>
</feature>
<comment type="catalytic activity">
    <reaction evidence="1">
        <text>ATP + protein L-histidine = ADP + protein N-phospho-L-histidine.</text>
        <dbReference type="EC" id="2.7.13.3"/>
    </reaction>
</comment>
<reference evidence="16 17" key="1">
    <citation type="journal article" date="2014" name="Proc. Natl. Acad. Sci. U.S.A.">
        <title>Functional type 2 photosynthetic reaction centers found in the rare bacterial phylum Gemmatimonadetes.</title>
        <authorList>
            <person name="Zeng Y."/>
            <person name="Feng F."/>
            <person name="Medova H."/>
            <person name="Dean J."/>
            <person name="Koblizek M."/>
        </authorList>
    </citation>
    <scope>NUCLEOTIDE SEQUENCE [LARGE SCALE GENOMIC DNA]</scope>
    <source>
        <strain evidence="16 17">AP64</strain>
    </source>
</reference>
<protein>
    <recommendedName>
        <fullName evidence="4">histidine kinase</fullName>
        <ecNumber evidence="4">2.7.13.3</ecNumber>
    </recommendedName>
</protein>
<keyword evidence="17" id="KW-1185">Reference proteome</keyword>
<dbReference type="InterPro" id="IPR036890">
    <property type="entry name" value="HATPase_C_sf"/>
</dbReference>
<dbReference type="InterPro" id="IPR003660">
    <property type="entry name" value="HAMP_dom"/>
</dbReference>
<gene>
    <name evidence="16" type="ORF">GEMMAAP_18780</name>
</gene>
<keyword evidence="11" id="KW-0902">Two-component regulatory system</keyword>
<keyword evidence="6" id="KW-0597">Phosphoprotein</keyword>
<feature type="domain" description="HAMP" evidence="15">
    <location>
        <begin position="175"/>
        <end position="228"/>
    </location>
</feature>
<dbReference type="Pfam" id="PF00512">
    <property type="entry name" value="HisKA"/>
    <property type="match status" value="1"/>
</dbReference>
<keyword evidence="13" id="KW-1133">Transmembrane helix</keyword>
<evidence type="ECO:0000256" key="2">
    <source>
        <dbReference type="ARBA" id="ARBA00004236"/>
    </source>
</evidence>
<dbReference type="Gene3D" id="3.30.565.10">
    <property type="entry name" value="Histidine kinase-like ATPase, C-terminal domain"/>
    <property type="match status" value="1"/>
</dbReference>
<keyword evidence="9" id="KW-0418">Kinase</keyword>
<feature type="domain" description="Histidine kinase" evidence="14">
    <location>
        <begin position="236"/>
        <end position="450"/>
    </location>
</feature>
<keyword evidence="13" id="KW-0812">Transmembrane</keyword>
<evidence type="ECO:0000256" key="8">
    <source>
        <dbReference type="ARBA" id="ARBA00022741"/>
    </source>
</evidence>
<dbReference type="InterPro" id="IPR003594">
    <property type="entry name" value="HATPase_dom"/>
</dbReference>
<keyword evidence="7" id="KW-0808">Transferase</keyword>
<evidence type="ECO:0000256" key="13">
    <source>
        <dbReference type="SAM" id="Phobius"/>
    </source>
</evidence>
<dbReference type="EMBL" id="CP011454">
    <property type="protein sequence ID" value="AMW06273.1"/>
    <property type="molecule type" value="Genomic_DNA"/>
</dbReference>
<dbReference type="PRINTS" id="PR00344">
    <property type="entry name" value="BCTRLSENSOR"/>
</dbReference>
<dbReference type="Pfam" id="PF02518">
    <property type="entry name" value="HATPase_c"/>
    <property type="match status" value="1"/>
</dbReference>
<reference evidence="16 17" key="2">
    <citation type="journal article" date="2016" name="Environ. Microbiol. Rep.">
        <title>Metagenomic evidence for the presence of phototrophic Gemmatimonadetes bacteria in diverse environments.</title>
        <authorList>
            <person name="Zeng Y."/>
            <person name="Baumbach J."/>
            <person name="Barbosa E.G."/>
            <person name="Azevedo V."/>
            <person name="Zhang C."/>
            <person name="Koblizek M."/>
        </authorList>
    </citation>
    <scope>NUCLEOTIDE SEQUENCE [LARGE SCALE GENOMIC DNA]</scope>
    <source>
        <strain evidence="16 17">AP64</strain>
    </source>
</reference>
<dbReference type="GO" id="GO:0005524">
    <property type="term" value="F:ATP binding"/>
    <property type="evidence" value="ECO:0007669"/>
    <property type="project" value="UniProtKB-KW"/>
</dbReference>
<keyword evidence="10" id="KW-0067">ATP-binding</keyword>
<dbReference type="GO" id="GO:0045121">
    <property type="term" value="C:membrane raft"/>
    <property type="evidence" value="ECO:0007669"/>
    <property type="project" value="UniProtKB-SubCell"/>
</dbReference>
<evidence type="ECO:0000259" key="14">
    <source>
        <dbReference type="PROSITE" id="PS50109"/>
    </source>
</evidence>
<dbReference type="PANTHER" id="PTHR43711">
    <property type="entry name" value="TWO-COMPONENT HISTIDINE KINASE"/>
    <property type="match status" value="1"/>
</dbReference>
<dbReference type="KEGG" id="gph:GEMMAAP_18780"/>
<dbReference type="CDD" id="cd00082">
    <property type="entry name" value="HisKA"/>
    <property type="match status" value="1"/>
</dbReference>
<dbReference type="STRING" id="1379270.GEMMAAP_18780"/>
<dbReference type="GO" id="GO:0005886">
    <property type="term" value="C:plasma membrane"/>
    <property type="evidence" value="ECO:0007669"/>
    <property type="project" value="UniProtKB-SubCell"/>
</dbReference>
<dbReference type="GO" id="GO:0000155">
    <property type="term" value="F:phosphorelay sensor kinase activity"/>
    <property type="evidence" value="ECO:0007669"/>
    <property type="project" value="InterPro"/>
</dbReference>
<dbReference type="SUPFAM" id="SSF55874">
    <property type="entry name" value="ATPase domain of HSP90 chaperone/DNA topoisomerase II/histidine kinase"/>
    <property type="match status" value="1"/>
</dbReference>
<proteinExistence type="predicted"/>
<dbReference type="FunFam" id="1.10.287.130:FF:000001">
    <property type="entry name" value="Two-component sensor histidine kinase"/>
    <property type="match status" value="1"/>
</dbReference>
<evidence type="ECO:0000256" key="11">
    <source>
        <dbReference type="ARBA" id="ARBA00023012"/>
    </source>
</evidence>
<evidence type="ECO:0000259" key="15">
    <source>
        <dbReference type="PROSITE" id="PS50885"/>
    </source>
</evidence>
<dbReference type="SUPFAM" id="SSF47384">
    <property type="entry name" value="Homodimeric domain of signal transducing histidine kinase"/>
    <property type="match status" value="1"/>
</dbReference>
<dbReference type="PROSITE" id="PS50109">
    <property type="entry name" value="HIS_KIN"/>
    <property type="match status" value="1"/>
</dbReference>
<dbReference type="InterPro" id="IPR036097">
    <property type="entry name" value="HisK_dim/P_sf"/>
</dbReference>
<evidence type="ECO:0000256" key="7">
    <source>
        <dbReference type="ARBA" id="ARBA00022679"/>
    </source>
</evidence>
<keyword evidence="8" id="KW-0547">Nucleotide-binding</keyword>
<accession>A0A143BNR1</accession>